<keyword evidence="2 5" id="KW-0963">Cytoplasm</keyword>
<gene>
    <name evidence="10" type="ORF">N7492_000126</name>
</gene>
<reference evidence="10" key="1">
    <citation type="submission" date="2022-11" db="EMBL/GenBank/DDBJ databases">
        <authorList>
            <person name="Petersen C."/>
        </authorList>
    </citation>
    <scope>NUCLEOTIDE SEQUENCE</scope>
    <source>
        <strain evidence="10">IBT 21917</strain>
    </source>
</reference>
<feature type="domain" description="Gamma-Tubulin ring complex non-core subunit mod21 N-terminal" evidence="8">
    <location>
        <begin position="66"/>
        <end position="156"/>
    </location>
</feature>
<feature type="domain" description="Gamma tubulin complex component protein N-terminal" evidence="9">
    <location>
        <begin position="233"/>
        <end position="520"/>
    </location>
</feature>
<dbReference type="Pfam" id="PF14609">
    <property type="entry name" value="GCP5-Mod21_N"/>
    <property type="match status" value="1"/>
</dbReference>
<dbReference type="AlphaFoldDB" id="A0A9W9IPU8"/>
<evidence type="ECO:0000256" key="5">
    <source>
        <dbReference type="RuleBase" id="RU363050"/>
    </source>
</evidence>
<dbReference type="GO" id="GO:0005816">
    <property type="term" value="C:spindle pole body"/>
    <property type="evidence" value="ECO:0007669"/>
    <property type="project" value="UniProtKB-ARBA"/>
</dbReference>
<evidence type="ECO:0000259" key="8">
    <source>
        <dbReference type="Pfam" id="PF14609"/>
    </source>
</evidence>
<feature type="region of interest" description="Disordered" evidence="6">
    <location>
        <begin position="796"/>
        <end position="819"/>
    </location>
</feature>
<dbReference type="Gene3D" id="1.20.120.1900">
    <property type="entry name" value="Gamma-tubulin complex, C-terminal domain"/>
    <property type="match status" value="1"/>
</dbReference>
<dbReference type="InterPro" id="IPR041470">
    <property type="entry name" value="GCP_N"/>
</dbReference>
<dbReference type="InterPro" id="IPR007259">
    <property type="entry name" value="GCP"/>
</dbReference>
<dbReference type="Pfam" id="PF04130">
    <property type="entry name" value="GCP_C_terminal"/>
    <property type="match status" value="1"/>
</dbReference>
<comment type="subcellular location">
    <subcellularLocation>
        <location evidence="5">Cytoplasm</location>
        <location evidence="5">Cytoskeleton</location>
        <location evidence="5">Microtubule organizing center</location>
    </subcellularLocation>
</comment>
<dbReference type="InterPro" id="IPR059169">
    <property type="entry name" value="GCP5_N_ext"/>
</dbReference>
<sequence>MALAVGALTDALITAVAHISPEQKESPRAQRLKRRVQGALRPGSHARTNQFAVARQLEGLQEKFQVVNRDELAHALHARLVELGDCRNDWLPELLNLLLQLSDRPVQNSKIEDLQRPVQALEETQPLSWSDFNTQDTAFSSEDIWEEVDFAAVSSDDGLSSISSEGATHLPIPKTPITPEKDYVVTDEVFVSGDDEELITSIENAQFWKTKTDDTAYKGKAASKTITELQFSRETIFMLQGLPTSIFWRLDNSIEVDRSYTLDHSSNKALSSLLRSFTEIGSQIDILRNYTQVPQGIPYMQTFCRGIESRLQEFDGMLSKMQGQYLSAGAAVSLLQLLHDLRQSSRHLVLLSDLVCQLKEHSSAKPTRCIDLLYDHVCMLEALGDDDASRVLATLFFSCFKTYTRSIQLWMETGQVDLSDSAFFVRNSTQHGELRTLWHDWFVLDESGQKIPHFLENGVHKVFTTGKNMVFLDQLTALPDRAEVLNRADSILDDIYPSHSSLWLPFSALVESAFDRMIEVNHSFSAGLLRSELEEHCGLWESLDALHHVYLGKDLSMIGMVDTKIFGLMDRGRSWDDRFLITELIRSAFGAVPTIDTSRLVVRSGDSASRDHQDQSRSVRVLEKMSIDYVLPWPIANIITQNSIHSYRRVATFLMQIRRAKYVLVKQRLRDARGSVDGVGPGDALIHALHHNILWFLDVLYSHLAYLVIATTAESQRTSLSNARDIDAMIAAHQSYMSSLENQCLLSVNLSPIHEAIVSLLDLAVYFADLQTVHASGSASQDDHLDQNSVAGVDITRRKRTLDDESDSDEDEDMDPNQTFTISFRDSPYDHQMRSVKHQFVHLINFITDGLKGVARAEGLPSWNILAERLEWRKA</sequence>
<dbReference type="EMBL" id="JAPQKO010000001">
    <property type="protein sequence ID" value="KAJ5182510.1"/>
    <property type="molecule type" value="Genomic_DNA"/>
</dbReference>
<dbReference type="CDD" id="cd22572">
    <property type="entry name" value="GCP5_NTD"/>
    <property type="match status" value="1"/>
</dbReference>
<dbReference type="GO" id="GO:0031122">
    <property type="term" value="P:cytoplasmic microtubule organization"/>
    <property type="evidence" value="ECO:0007669"/>
    <property type="project" value="TreeGrafter"/>
</dbReference>
<keyword evidence="4 5" id="KW-0206">Cytoskeleton</keyword>
<keyword evidence="3 5" id="KW-0493">Microtubule</keyword>
<dbReference type="Pfam" id="PF17681">
    <property type="entry name" value="GCP_N_terminal"/>
    <property type="match status" value="1"/>
</dbReference>
<evidence type="ECO:0000256" key="3">
    <source>
        <dbReference type="ARBA" id="ARBA00022701"/>
    </source>
</evidence>
<feature type="domain" description="Gamma tubulin complex component C-terminal" evidence="7">
    <location>
        <begin position="618"/>
        <end position="870"/>
    </location>
</feature>
<organism evidence="10 11">
    <name type="scientific">Penicillium capsulatum</name>
    <dbReference type="NCBI Taxonomy" id="69766"/>
    <lineage>
        <taxon>Eukaryota</taxon>
        <taxon>Fungi</taxon>
        <taxon>Dikarya</taxon>
        <taxon>Ascomycota</taxon>
        <taxon>Pezizomycotina</taxon>
        <taxon>Eurotiomycetes</taxon>
        <taxon>Eurotiomycetidae</taxon>
        <taxon>Eurotiales</taxon>
        <taxon>Aspergillaceae</taxon>
        <taxon>Penicillium</taxon>
    </lineage>
</organism>
<dbReference type="InterPro" id="IPR040457">
    <property type="entry name" value="GCP_C"/>
</dbReference>
<dbReference type="Proteomes" id="UP001146351">
    <property type="component" value="Unassembled WGS sequence"/>
</dbReference>
<dbReference type="GO" id="GO:0007020">
    <property type="term" value="P:microtubule nucleation"/>
    <property type="evidence" value="ECO:0007669"/>
    <property type="project" value="InterPro"/>
</dbReference>
<dbReference type="GO" id="GO:0000278">
    <property type="term" value="P:mitotic cell cycle"/>
    <property type="evidence" value="ECO:0007669"/>
    <property type="project" value="TreeGrafter"/>
</dbReference>
<comment type="caution">
    <text evidence="10">The sequence shown here is derived from an EMBL/GenBank/DDBJ whole genome shotgun (WGS) entry which is preliminary data.</text>
</comment>
<name>A0A9W9IPU8_9EURO</name>
<feature type="compositionally biased region" description="Acidic residues" evidence="6">
    <location>
        <begin position="804"/>
        <end position="815"/>
    </location>
</feature>
<evidence type="ECO:0000256" key="2">
    <source>
        <dbReference type="ARBA" id="ARBA00022490"/>
    </source>
</evidence>
<dbReference type="InterPro" id="IPR042241">
    <property type="entry name" value="GCP_C_sf"/>
</dbReference>
<evidence type="ECO:0000256" key="6">
    <source>
        <dbReference type="SAM" id="MobiDB-lite"/>
    </source>
</evidence>
<evidence type="ECO:0000256" key="4">
    <source>
        <dbReference type="ARBA" id="ARBA00023212"/>
    </source>
</evidence>
<dbReference type="GO" id="GO:0043015">
    <property type="term" value="F:gamma-tubulin binding"/>
    <property type="evidence" value="ECO:0007669"/>
    <property type="project" value="InterPro"/>
</dbReference>
<dbReference type="GO" id="GO:0051225">
    <property type="term" value="P:spindle assembly"/>
    <property type="evidence" value="ECO:0007669"/>
    <property type="project" value="TreeGrafter"/>
</dbReference>
<comment type="similarity">
    <text evidence="1 5">Belongs to the TUBGCP family.</text>
</comment>
<accession>A0A9W9IPU8</accession>
<evidence type="ECO:0000259" key="7">
    <source>
        <dbReference type="Pfam" id="PF04130"/>
    </source>
</evidence>
<reference evidence="10" key="2">
    <citation type="journal article" date="2023" name="IMA Fungus">
        <title>Comparative genomic study of the Penicillium genus elucidates a diverse pangenome and 15 lateral gene transfer events.</title>
        <authorList>
            <person name="Petersen C."/>
            <person name="Sorensen T."/>
            <person name="Nielsen M.R."/>
            <person name="Sondergaard T.E."/>
            <person name="Sorensen J.L."/>
            <person name="Fitzpatrick D.A."/>
            <person name="Frisvad J.C."/>
            <person name="Nielsen K.L."/>
        </authorList>
    </citation>
    <scope>NUCLEOTIDE SEQUENCE</scope>
    <source>
        <strain evidence="10">IBT 21917</strain>
    </source>
</reference>
<dbReference type="PANTHER" id="PTHR19302">
    <property type="entry name" value="GAMMA TUBULIN COMPLEX PROTEIN"/>
    <property type="match status" value="1"/>
</dbReference>
<protein>
    <recommendedName>
        <fullName evidence="5">Spindle pole body component</fullName>
    </recommendedName>
</protein>
<dbReference type="GO" id="GO:0000922">
    <property type="term" value="C:spindle pole"/>
    <property type="evidence" value="ECO:0007669"/>
    <property type="project" value="InterPro"/>
</dbReference>
<evidence type="ECO:0000256" key="1">
    <source>
        <dbReference type="ARBA" id="ARBA00010337"/>
    </source>
</evidence>
<dbReference type="GO" id="GO:0051011">
    <property type="term" value="F:microtubule minus-end binding"/>
    <property type="evidence" value="ECO:0007669"/>
    <property type="project" value="TreeGrafter"/>
</dbReference>
<dbReference type="GO" id="GO:0051321">
    <property type="term" value="P:meiotic cell cycle"/>
    <property type="evidence" value="ECO:0007669"/>
    <property type="project" value="TreeGrafter"/>
</dbReference>
<proteinExistence type="inferred from homology"/>
<dbReference type="InterPro" id="IPR032797">
    <property type="entry name" value="Mod21_N"/>
</dbReference>
<evidence type="ECO:0000259" key="9">
    <source>
        <dbReference type="Pfam" id="PF17681"/>
    </source>
</evidence>
<dbReference type="OrthoDB" id="66546at2759"/>
<dbReference type="GO" id="GO:0005874">
    <property type="term" value="C:microtubule"/>
    <property type="evidence" value="ECO:0007669"/>
    <property type="project" value="UniProtKB-KW"/>
</dbReference>
<evidence type="ECO:0000313" key="10">
    <source>
        <dbReference type="EMBL" id="KAJ5182510.1"/>
    </source>
</evidence>
<evidence type="ECO:0000313" key="11">
    <source>
        <dbReference type="Proteomes" id="UP001146351"/>
    </source>
</evidence>
<dbReference type="GO" id="GO:0000930">
    <property type="term" value="C:gamma-tubulin complex"/>
    <property type="evidence" value="ECO:0007669"/>
    <property type="project" value="TreeGrafter"/>
</dbReference>
<keyword evidence="11" id="KW-1185">Reference proteome</keyword>
<dbReference type="PANTHER" id="PTHR19302:SF33">
    <property type="entry name" value="GAMMA-TUBULIN COMPLEX COMPONENT 5"/>
    <property type="match status" value="1"/>
</dbReference>